<evidence type="ECO:0000256" key="9">
    <source>
        <dbReference type="ARBA" id="ARBA00022967"/>
    </source>
</evidence>
<dbReference type="FunFam" id="3.40.50.300:FF:000126">
    <property type="entry name" value="Galactose/methyl galactoside import ATP-binding protein MglA"/>
    <property type="match status" value="1"/>
</dbReference>
<dbReference type="PROSITE" id="PS50893">
    <property type="entry name" value="ABC_TRANSPORTER_2"/>
    <property type="match status" value="2"/>
</dbReference>
<evidence type="ECO:0000256" key="5">
    <source>
        <dbReference type="ARBA" id="ARBA00022597"/>
    </source>
</evidence>
<keyword evidence="3" id="KW-0813">Transport</keyword>
<dbReference type="Pfam" id="PF00005">
    <property type="entry name" value="ABC_tran"/>
    <property type="match status" value="2"/>
</dbReference>
<dbReference type="SUPFAM" id="SSF52540">
    <property type="entry name" value="P-loop containing nucleoside triphosphate hydrolases"/>
    <property type="match status" value="2"/>
</dbReference>
<evidence type="ECO:0000259" key="11">
    <source>
        <dbReference type="PROSITE" id="PS50893"/>
    </source>
</evidence>
<evidence type="ECO:0000256" key="1">
    <source>
        <dbReference type="ARBA" id="ARBA00004202"/>
    </source>
</evidence>
<accession>A0A1B7KNM9</accession>
<dbReference type="RefSeq" id="WP_064553200.1">
    <property type="nucleotide sequence ID" value="NZ_LXMA01000042.1"/>
</dbReference>
<dbReference type="PANTHER" id="PTHR43790:SF1">
    <property type="entry name" value="XYLOSE IMPORT ATP-BINDING PROTEIN XYLG"/>
    <property type="match status" value="1"/>
</dbReference>
<keyword evidence="4" id="KW-1003">Cell membrane</keyword>
<reference evidence="13" key="1">
    <citation type="submission" date="2016-05" db="EMBL/GenBank/DDBJ databases">
        <authorList>
            <person name="Wang W."/>
            <person name="Zhu L."/>
        </authorList>
    </citation>
    <scope>NUCLEOTIDE SEQUENCE [LARGE SCALE GENOMIC DNA]</scope>
    <source>
        <strain evidence="13">W-2</strain>
    </source>
</reference>
<organism evidence="12 13">
    <name type="scientific">Parageobacillus thermoglucosidasius</name>
    <name type="common">Geobacillus thermoglucosidasius</name>
    <dbReference type="NCBI Taxonomy" id="1426"/>
    <lineage>
        <taxon>Bacteria</taxon>
        <taxon>Bacillati</taxon>
        <taxon>Bacillota</taxon>
        <taxon>Bacilli</taxon>
        <taxon>Bacillales</taxon>
        <taxon>Anoxybacillaceae</taxon>
        <taxon>Parageobacillus</taxon>
    </lineage>
</organism>
<evidence type="ECO:0000256" key="8">
    <source>
        <dbReference type="ARBA" id="ARBA00022840"/>
    </source>
</evidence>
<dbReference type="AlphaFoldDB" id="A0A1B7KNM9"/>
<keyword evidence="6" id="KW-0677">Repeat</keyword>
<protein>
    <submittedName>
        <fullName evidence="12">D-xylose ABC transporter ATP-binding protein</fullName>
    </submittedName>
</protein>
<dbReference type="CDD" id="cd03215">
    <property type="entry name" value="ABC_Carb_Monos_II"/>
    <property type="match status" value="1"/>
</dbReference>
<dbReference type="Proteomes" id="UP000078290">
    <property type="component" value="Unassembled WGS sequence"/>
</dbReference>
<dbReference type="EMBL" id="LXMA01000042">
    <property type="protein sequence ID" value="OAT71589.1"/>
    <property type="molecule type" value="Genomic_DNA"/>
</dbReference>
<evidence type="ECO:0000256" key="3">
    <source>
        <dbReference type="ARBA" id="ARBA00022448"/>
    </source>
</evidence>
<evidence type="ECO:0000256" key="2">
    <source>
        <dbReference type="ARBA" id="ARBA00004533"/>
    </source>
</evidence>
<dbReference type="InterPro" id="IPR050107">
    <property type="entry name" value="ABC_carbohydrate_import_ATPase"/>
</dbReference>
<dbReference type="NCBIfam" id="NF010069">
    <property type="entry name" value="PRK13549.1"/>
    <property type="match status" value="1"/>
</dbReference>
<feature type="domain" description="ABC transporter" evidence="11">
    <location>
        <begin position="6"/>
        <end position="243"/>
    </location>
</feature>
<proteinExistence type="predicted"/>
<keyword evidence="5" id="KW-0762">Sugar transport</keyword>
<gene>
    <name evidence="12" type="ORF">A7K69_14430</name>
</gene>
<dbReference type="InterPro" id="IPR003439">
    <property type="entry name" value="ABC_transporter-like_ATP-bd"/>
</dbReference>
<evidence type="ECO:0000256" key="6">
    <source>
        <dbReference type="ARBA" id="ARBA00022737"/>
    </source>
</evidence>
<feature type="domain" description="ABC transporter" evidence="11">
    <location>
        <begin position="260"/>
        <end position="504"/>
    </location>
</feature>
<dbReference type="OrthoDB" id="9771863at2"/>
<evidence type="ECO:0000313" key="12">
    <source>
        <dbReference type="EMBL" id="OAT71589.1"/>
    </source>
</evidence>
<dbReference type="InterPro" id="IPR003593">
    <property type="entry name" value="AAA+_ATPase"/>
</dbReference>
<dbReference type="InterPro" id="IPR027417">
    <property type="entry name" value="P-loop_NTPase"/>
</dbReference>
<dbReference type="FunFam" id="3.40.50.300:FF:000127">
    <property type="entry name" value="Ribose import ATP-binding protein RbsA"/>
    <property type="match status" value="1"/>
</dbReference>
<dbReference type="Gene3D" id="3.40.50.300">
    <property type="entry name" value="P-loop containing nucleotide triphosphate hydrolases"/>
    <property type="match status" value="2"/>
</dbReference>
<keyword evidence="7" id="KW-0547">Nucleotide-binding</keyword>
<evidence type="ECO:0000256" key="10">
    <source>
        <dbReference type="ARBA" id="ARBA00023136"/>
    </source>
</evidence>
<dbReference type="GO" id="GO:0005524">
    <property type="term" value="F:ATP binding"/>
    <property type="evidence" value="ECO:0007669"/>
    <property type="project" value="UniProtKB-KW"/>
</dbReference>
<name>A0A1B7KNM9_PARTM</name>
<comment type="subcellular location">
    <subcellularLocation>
        <location evidence="2">Cell inner membrane</location>
    </subcellularLocation>
    <subcellularLocation>
        <location evidence="1">Cell membrane</location>
        <topology evidence="1">Peripheral membrane protein</topology>
    </subcellularLocation>
</comment>
<keyword evidence="10" id="KW-0472">Membrane</keyword>
<keyword evidence="8 12" id="KW-0067">ATP-binding</keyword>
<dbReference type="CDD" id="cd03216">
    <property type="entry name" value="ABC_Carb_Monos_I"/>
    <property type="match status" value="1"/>
</dbReference>
<sequence>MQPYILEMKGITKEFPGVRALDNVTFSVRKGEIHALCGENGAGKSTLMKILSGVYPYGSYEGKIYINGNEVKFRNIKESQKAGIAIIYQELAVVEEMTVAENMFLGHELMRGKYMDWNRLYAEAQKWLQKIGLPIDPETKVGDLTVGKQQLVEIAKALTKNAEIIILDEPTAALTESDVSTLKNILRDLRSQGVTCIYISHKLNEVMELADTVTVLRDGQTVSTDPIDQLTEERIIAKMVGRELDELYPYEPREVGEEILKVNNYSVIDEKSGKKVIDNASFTLRRGEILGISGLMGSGRTELFTSIFGAYKGKKQGTVFLDGKEVIIESPADAIKHGIAYVSEDRKKYGLILEMDIIKNSTLAALKRVTNWNMIDRALEVKYAEEITKKMKLKASNLELKVSQLSGGNQQKVVLSKWLLNNPKVLILDEPTRGIDVGAKYEIYKIINELANQGVGIVLISSELPEVMGMSDRILVMSEGRIVGEFSREDATQEKIMTCATGGRQK</sequence>
<comment type="caution">
    <text evidence="12">The sequence shown here is derived from an EMBL/GenBank/DDBJ whole genome shotgun (WGS) entry which is preliminary data.</text>
</comment>
<dbReference type="SMART" id="SM00382">
    <property type="entry name" value="AAA"/>
    <property type="match status" value="2"/>
</dbReference>
<dbReference type="InterPro" id="IPR017871">
    <property type="entry name" value="ABC_transporter-like_CS"/>
</dbReference>
<evidence type="ECO:0000313" key="13">
    <source>
        <dbReference type="Proteomes" id="UP000078290"/>
    </source>
</evidence>
<dbReference type="GO" id="GO:0015749">
    <property type="term" value="P:monosaccharide transmembrane transport"/>
    <property type="evidence" value="ECO:0007669"/>
    <property type="project" value="UniProtKB-ARBA"/>
</dbReference>
<dbReference type="PANTHER" id="PTHR43790">
    <property type="entry name" value="CARBOHYDRATE TRANSPORT ATP-BINDING PROTEIN MG119-RELATED"/>
    <property type="match status" value="1"/>
</dbReference>
<evidence type="ECO:0000256" key="7">
    <source>
        <dbReference type="ARBA" id="ARBA00022741"/>
    </source>
</evidence>
<dbReference type="GO" id="GO:0016887">
    <property type="term" value="F:ATP hydrolysis activity"/>
    <property type="evidence" value="ECO:0007669"/>
    <property type="project" value="InterPro"/>
</dbReference>
<dbReference type="PROSITE" id="PS00211">
    <property type="entry name" value="ABC_TRANSPORTER_1"/>
    <property type="match status" value="1"/>
</dbReference>
<dbReference type="GO" id="GO:0005886">
    <property type="term" value="C:plasma membrane"/>
    <property type="evidence" value="ECO:0007669"/>
    <property type="project" value="UniProtKB-SubCell"/>
</dbReference>
<evidence type="ECO:0000256" key="4">
    <source>
        <dbReference type="ARBA" id="ARBA00022475"/>
    </source>
</evidence>
<keyword evidence="9" id="KW-1278">Translocase</keyword>